<feature type="compositionally biased region" description="Low complexity" evidence="1">
    <location>
        <begin position="137"/>
        <end position="146"/>
    </location>
</feature>
<name>A0A7J7RAW2_RHIFE</name>
<organism evidence="2 3">
    <name type="scientific">Rhinolophus ferrumequinum</name>
    <name type="common">Greater horseshoe bat</name>
    <dbReference type="NCBI Taxonomy" id="59479"/>
    <lineage>
        <taxon>Eukaryota</taxon>
        <taxon>Metazoa</taxon>
        <taxon>Chordata</taxon>
        <taxon>Craniata</taxon>
        <taxon>Vertebrata</taxon>
        <taxon>Euteleostomi</taxon>
        <taxon>Mammalia</taxon>
        <taxon>Eutheria</taxon>
        <taxon>Laurasiatheria</taxon>
        <taxon>Chiroptera</taxon>
        <taxon>Yinpterochiroptera</taxon>
        <taxon>Rhinolophoidea</taxon>
        <taxon>Rhinolophidae</taxon>
        <taxon>Rhinolophinae</taxon>
        <taxon>Rhinolophus</taxon>
    </lineage>
</organism>
<comment type="caution">
    <text evidence="2">The sequence shown here is derived from an EMBL/GenBank/DDBJ whole genome shotgun (WGS) entry which is preliminary data.</text>
</comment>
<proteinExistence type="predicted"/>
<dbReference type="Proteomes" id="UP000585614">
    <property type="component" value="Unassembled WGS sequence"/>
</dbReference>
<dbReference type="AlphaFoldDB" id="A0A7J7RAW2"/>
<dbReference type="EMBL" id="JACAGC010000028">
    <property type="protein sequence ID" value="KAF6273224.1"/>
    <property type="molecule type" value="Genomic_DNA"/>
</dbReference>
<evidence type="ECO:0000313" key="3">
    <source>
        <dbReference type="Proteomes" id="UP000585614"/>
    </source>
</evidence>
<evidence type="ECO:0000313" key="2">
    <source>
        <dbReference type="EMBL" id="KAF6273224.1"/>
    </source>
</evidence>
<protein>
    <submittedName>
        <fullName evidence="2">Uncharacterized protein</fullName>
    </submittedName>
</protein>
<feature type="compositionally biased region" description="Pro residues" evidence="1">
    <location>
        <begin position="124"/>
        <end position="136"/>
    </location>
</feature>
<gene>
    <name evidence="2" type="ORF">mRhiFer1_009512</name>
</gene>
<sequence length="194" mass="20480">MARPLAGGVDRRAQAGDRWIGPAGLPCPLLSPRPLEPVHRGLHSGERSRLRRPHSPELPWEGLSESPRPHPHRQQGLAAGSPGCPSRSPEPPASAAAPEKPREQRQPPPHPGVLPGPRTTLPAAPQPSPALPPFPPAALAAPLLFPGTSHTLAQEAADMSLPPPPRGPLSLPNLGGQAGGTRLLLEIRWSLCWK</sequence>
<feature type="compositionally biased region" description="Basic and acidic residues" evidence="1">
    <location>
        <begin position="36"/>
        <end position="48"/>
    </location>
</feature>
<evidence type="ECO:0000256" key="1">
    <source>
        <dbReference type="SAM" id="MobiDB-lite"/>
    </source>
</evidence>
<accession>A0A7J7RAW2</accession>
<feature type="region of interest" description="Disordered" evidence="1">
    <location>
        <begin position="1"/>
        <end position="178"/>
    </location>
</feature>
<reference evidence="2 3" key="1">
    <citation type="journal article" date="2020" name="Nature">
        <title>Six reference-quality genomes reveal evolution of bat adaptations.</title>
        <authorList>
            <person name="Jebb D."/>
            <person name="Huang Z."/>
            <person name="Pippel M."/>
            <person name="Hughes G.M."/>
            <person name="Lavrichenko K."/>
            <person name="Devanna P."/>
            <person name="Winkler S."/>
            <person name="Jermiin L.S."/>
            <person name="Skirmuntt E.C."/>
            <person name="Katzourakis A."/>
            <person name="Burkitt-Gray L."/>
            <person name="Ray D.A."/>
            <person name="Sullivan K.A.M."/>
            <person name="Roscito J.G."/>
            <person name="Kirilenko B.M."/>
            <person name="Davalos L.M."/>
            <person name="Corthals A.P."/>
            <person name="Power M.L."/>
            <person name="Jones G."/>
            <person name="Ransome R.D."/>
            <person name="Dechmann D.K.N."/>
            <person name="Locatelli A.G."/>
            <person name="Puechmaille S.J."/>
            <person name="Fedrigo O."/>
            <person name="Jarvis E.D."/>
            <person name="Hiller M."/>
            <person name="Vernes S.C."/>
            <person name="Myers E.W."/>
            <person name="Teeling E.C."/>
        </authorList>
    </citation>
    <scope>NUCLEOTIDE SEQUENCE [LARGE SCALE GENOMIC DNA]</scope>
    <source>
        <strain evidence="2">MRhiFer1</strain>
        <tissue evidence="2">Lung</tissue>
    </source>
</reference>